<dbReference type="PRINTS" id="PR00039">
    <property type="entry name" value="HTHLYSR"/>
</dbReference>
<comment type="similarity">
    <text evidence="1">Belongs to the LysR transcriptional regulatory family.</text>
</comment>
<sequence length="304" mass="33227">MLKQLVYLVALAREQHFGRAAEACAISQPTLSAAIRQLEEELGITIVERGQRFRGFTPEGRSILDHARRVLSDCDALRQEAGALRGELAGRLRLGVIPTALPVVASLTSLFRESHPAVAIVVQSLTSVEIQRRIDAFELDGGITYLDFEPLDRVRKVPLYREDYVLLCPDDGRFGRDRISVTWREAADLPLCLLTPDMQNRRIVDAMFRSVGCVPRVEVETNAISNLWAHAGVGAWASVVPRLLVSQYGAPPGARALTLTEPHGSQRVGAIIPDRAPASPLSTAFHAAAEKAGMTVLSEHQGRS</sequence>
<reference evidence="6 7" key="2">
    <citation type="submission" date="2015-10" db="EMBL/GenBank/DDBJ databases">
        <title>Draft Genome Sequence of Prosthecomicrobium hirschii ATCC 27832.</title>
        <authorList>
            <person name="Daniel J."/>
            <person name="Givan S.A."/>
            <person name="Brun Y.V."/>
            <person name="Brown P.J."/>
        </authorList>
    </citation>
    <scope>NUCLEOTIDE SEQUENCE [LARGE SCALE GENOMIC DNA]</scope>
    <source>
        <strain evidence="6 7">16</strain>
    </source>
</reference>
<dbReference type="PANTHER" id="PTHR30419:SF31">
    <property type="entry name" value="BLR3139 PROTEIN"/>
    <property type="match status" value="1"/>
</dbReference>
<dbReference type="InterPro" id="IPR036390">
    <property type="entry name" value="WH_DNA-bd_sf"/>
</dbReference>
<dbReference type="EMBL" id="LJYW01000001">
    <property type="protein sequence ID" value="KPL55642.1"/>
    <property type="molecule type" value="Genomic_DNA"/>
</dbReference>
<name>A0A0P6VWE5_9HYPH</name>
<dbReference type="Pfam" id="PF03466">
    <property type="entry name" value="LysR_substrate"/>
    <property type="match status" value="1"/>
</dbReference>
<reference evidence="6 7" key="1">
    <citation type="submission" date="2015-09" db="EMBL/GenBank/DDBJ databases">
        <authorList>
            <person name="Jackson K.R."/>
            <person name="Lunt B.L."/>
            <person name="Fisher J.N.B."/>
            <person name="Gardner A.V."/>
            <person name="Bailey M.E."/>
            <person name="Deus L.M."/>
            <person name="Earl A.S."/>
            <person name="Gibby P.D."/>
            <person name="Hartmann K.A."/>
            <person name="Liu J.E."/>
            <person name="Manci A.M."/>
            <person name="Nielsen D.A."/>
            <person name="Solomon M.B."/>
            <person name="Breakwell D.P."/>
            <person name="Burnett S.H."/>
            <person name="Grose J.H."/>
        </authorList>
    </citation>
    <scope>NUCLEOTIDE SEQUENCE [LARGE SCALE GENOMIC DNA]</scope>
    <source>
        <strain evidence="6 7">16</strain>
    </source>
</reference>
<dbReference type="PANTHER" id="PTHR30419">
    <property type="entry name" value="HTH-TYPE TRANSCRIPTIONAL REGULATOR YBHD"/>
    <property type="match status" value="1"/>
</dbReference>
<dbReference type="Gene3D" id="3.40.190.290">
    <property type="match status" value="1"/>
</dbReference>
<evidence type="ECO:0000259" key="5">
    <source>
        <dbReference type="PROSITE" id="PS50931"/>
    </source>
</evidence>
<dbReference type="SUPFAM" id="SSF46785">
    <property type="entry name" value="Winged helix' DNA-binding domain"/>
    <property type="match status" value="1"/>
</dbReference>
<dbReference type="InterPro" id="IPR036388">
    <property type="entry name" value="WH-like_DNA-bd_sf"/>
</dbReference>
<dbReference type="InterPro" id="IPR005119">
    <property type="entry name" value="LysR_subst-bd"/>
</dbReference>
<dbReference type="AlphaFoldDB" id="A0A0P6VWE5"/>
<dbReference type="CDD" id="cd05466">
    <property type="entry name" value="PBP2_LTTR_substrate"/>
    <property type="match status" value="1"/>
</dbReference>
<keyword evidence="2" id="KW-0805">Transcription regulation</keyword>
<keyword evidence="7" id="KW-1185">Reference proteome</keyword>
<dbReference type="GO" id="GO:0003700">
    <property type="term" value="F:DNA-binding transcription factor activity"/>
    <property type="evidence" value="ECO:0007669"/>
    <property type="project" value="InterPro"/>
</dbReference>
<dbReference type="Proteomes" id="UP000048984">
    <property type="component" value="Unassembled WGS sequence"/>
</dbReference>
<dbReference type="STRING" id="665126.ABB55_03180"/>
<gene>
    <name evidence="6" type="ORF">ABB55_03180</name>
</gene>
<evidence type="ECO:0000313" key="7">
    <source>
        <dbReference type="Proteomes" id="UP000048984"/>
    </source>
</evidence>
<dbReference type="InterPro" id="IPR000847">
    <property type="entry name" value="LysR_HTH_N"/>
</dbReference>
<protein>
    <recommendedName>
        <fullName evidence="5">HTH lysR-type domain-containing protein</fullName>
    </recommendedName>
</protein>
<keyword evidence="3" id="KW-0238">DNA-binding</keyword>
<dbReference type="Pfam" id="PF00126">
    <property type="entry name" value="HTH_1"/>
    <property type="match status" value="1"/>
</dbReference>
<keyword evidence="4" id="KW-0804">Transcription</keyword>
<comment type="caution">
    <text evidence="6">The sequence shown here is derived from an EMBL/GenBank/DDBJ whole genome shotgun (WGS) entry which is preliminary data.</text>
</comment>
<dbReference type="GO" id="GO:0005829">
    <property type="term" value="C:cytosol"/>
    <property type="evidence" value="ECO:0007669"/>
    <property type="project" value="TreeGrafter"/>
</dbReference>
<feature type="domain" description="HTH lysR-type" evidence="5">
    <location>
        <begin position="1"/>
        <end position="57"/>
    </location>
</feature>
<dbReference type="GO" id="GO:0003677">
    <property type="term" value="F:DNA binding"/>
    <property type="evidence" value="ECO:0007669"/>
    <property type="project" value="UniProtKB-KW"/>
</dbReference>
<evidence type="ECO:0000313" key="6">
    <source>
        <dbReference type="EMBL" id="KPL55642.1"/>
    </source>
</evidence>
<accession>A0A0P6VWE5</accession>
<dbReference type="Gene3D" id="1.10.10.10">
    <property type="entry name" value="Winged helix-like DNA-binding domain superfamily/Winged helix DNA-binding domain"/>
    <property type="match status" value="1"/>
</dbReference>
<evidence type="ECO:0000256" key="3">
    <source>
        <dbReference type="ARBA" id="ARBA00023125"/>
    </source>
</evidence>
<dbReference type="FunFam" id="1.10.10.10:FF:000001">
    <property type="entry name" value="LysR family transcriptional regulator"/>
    <property type="match status" value="1"/>
</dbReference>
<evidence type="ECO:0000256" key="4">
    <source>
        <dbReference type="ARBA" id="ARBA00023163"/>
    </source>
</evidence>
<dbReference type="PROSITE" id="PS50931">
    <property type="entry name" value="HTH_LYSR"/>
    <property type="match status" value="1"/>
</dbReference>
<evidence type="ECO:0000256" key="2">
    <source>
        <dbReference type="ARBA" id="ARBA00023015"/>
    </source>
</evidence>
<organism evidence="6 7">
    <name type="scientific">Prosthecodimorpha hirschii</name>
    <dbReference type="NCBI Taxonomy" id="665126"/>
    <lineage>
        <taxon>Bacteria</taxon>
        <taxon>Pseudomonadati</taxon>
        <taxon>Pseudomonadota</taxon>
        <taxon>Alphaproteobacteria</taxon>
        <taxon>Hyphomicrobiales</taxon>
        <taxon>Ancalomicrobiaceae</taxon>
        <taxon>Prosthecodimorpha</taxon>
    </lineage>
</organism>
<dbReference type="SUPFAM" id="SSF53850">
    <property type="entry name" value="Periplasmic binding protein-like II"/>
    <property type="match status" value="1"/>
</dbReference>
<evidence type="ECO:0000256" key="1">
    <source>
        <dbReference type="ARBA" id="ARBA00009437"/>
    </source>
</evidence>
<dbReference type="InterPro" id="IPR050950">
    <property type="entry name" value="HTH-type_LysR_regulators"/>
</dbReference>
<proteinExistence type="inferred from homology"/>